<comment type="caution">
    <text evidence="2">The sequence shown here is derived from an EMBL/GenBank/DDBJ whole genome shotgun (WGS) entry which is preliminary data.</text>
</comment>
<dbReference type="Pfam" id="PF09228">
    <property type="entry name" value="Prok-TraM"/>
    <property type="match status" value="1"/>
</dbReference>
<sequence>MNDMGSSEVNDESKEKEARYSVMTKSELEALAVSAIREHRRLLWADQAVYEEWLRASDDPSISGPVLQTLQDEYVARQKRSEAQQEELSDILDALGFVPDVPFDDDN</sequence>
<dbReference type="STRING" id="1472378.AU381_17080"/>
<name>A0A178YEJ8_9HYPH</name>
<accession>A0A178YEJ8</accession>
<dbReference type="OrthoDB" id="8302520at2"/>
<dbReference type="GO" id="GO:0045892">
    <property type="term" value="P:negative regulation of DNA-templated transcription"/>
    <property type="evidence" value="ECO:0007669"/>
    <property type="project" value="InterPro"/>
</dbReference>
<evidence type="ECO:0000313" key="2">
    <source>
        <dbReference type="EMBL" id="OAP45706.1"/>
    </source>
</evidence>
<dbReference type="Proteomes" id="UP000094025">
    <property type="component" value="Unassembled WGS sequence"/>
</dbReference>
<reference evidence="2 3" key="1">
    <citation type="journal article" date="2016" name="Int. J. Syst. Evol. Microbiol.">
        <title>Ensifer glycinis sp. nov., an novel rhizobial species associated with Glycine spp.</title>
        <authorList>
            <person name="Yan H."/>
            <person name="Yan J."/>
            <person name="Sui X.H."/>
            <person name="Wang E.T."/>
            <person name="Chen W.X."/>
            <person name="Zhang X.X."/>
            <person name="Chen W.F."/>
        </authorList>
    </citation>
    <scope>NUCLEOTIDE SEQUENCE [LARGE SCALE GENOMIC DNA]</scope>
    <source>
        <strain evidence="2 3">CCBAU 23380</strain>
    </source>
</reference>
<dbReference type="RefSeq" id="WP_014858045.1">
    <property type="nucleotide sequence ID" value="NZ_LPUX01000038.1"/>
</dbReference>
<evidence type="ECO:0000313" key="3">
    <source>
        <dbReference type="Proteomes" id="UP000094025"/>
    </source>
</evidence>
<dbReference type="SUPFAM" id="SSF109631">
    <property type="entry name" value="Transcriptional repressor TraM"/>
    <property type="match status" value="1"/>
</dbReference>
<dbReference type="AlphaFoldDB" id="A0A178YEJ8"/>
<dbReference type="InterPro" id="IPR015309">
    <property type="entry name" value="Tscrpt_rep_TraM"/>
</dbReference>
<dbReference type="Gene3D" id="1.10.287.160">
    <property type="entry name" value="HR1 repeat"/>
    <property type="match status" value="1"/>
</dbReference>
<dbReference type="GeneID" id="48977781"/>
<dbReference type="InterPro" id="IPR036336">
    <property type="entry name" value="Tscrpt_rep_TraM_sf"/>
</dbReference>
<organism evidence="2 3">
    <name type="scientific">Sinorhizobium glycinis</name>
    <dbReference type="NCBI Taxonomy" id="1472378"/>
    <lineage>
        <taxon>Bacteria</taxon>
        <taxon>Pseudomonadati</taxon>
        <taxon>Pseudomonadota</taxon>
        <taxon>Alphaproteobacteria</taxon>
        <taxon>Hyphomicrobiales</taxon>
        <taxon>Rhizobiaceae</taxon>
        <taxon>Sinorhizobium/Ensifer group</taxon>
        <taxon>Sinorhizobium</taxon>
    </lineage>
</organism>
<feature type="region of interest" description="Disordered" evidence="1">
    <location>
        <begin position="1"/>
        <end position="20"/>
    </location>
</feature>
<protein>
    <submittedName>
        <fullName evidence="2">Transcriptional regulator</fullName>
    </submittedName>
</protein>
<gene>
    <name evidence="2" type="ORF">AU381_17080</name>
</gene>
<dbReference type="EMBL" id="LPUX01000038">
    <property type="protein sequence ID" value="OAP45706.1"/>
    <property type="molecule type" value="Genomic_DNA"/>
</dbReference>
<keyword evidence="3" id="KW-1185">Reference proteome</keyword>
<evidence type="ECO:0000256" key="1">
    <source>
        <dbReference type="SAM" id="MobiDB-lite"/>
    </source>
</evidence>
<proteinExistence type="predicted"/>